<evidence type="ECO:0000313" key="2">
    <source>
        <dbReference type="Proteomes" id="UP001164020"/>
    </source>
</evidence>
<reference evidence="1" key="1">
    <citation type="submission" date="2022-12" db="EMBL/GenBank/DDBJ databases">
        <title>Jiella pelagia sp. nov., isolated from phosphonate enriched culture of Northwest Pacific surface seawater.</title>
        <authorList>
            <person name="Shin D.Y."/>
            <person name="Hwang C.Y."/>
        </authorList>
    </citation>
    <scope>NUCLEOTIDE SEQUENCE</scope>
    <source>
        <strain evidence="1">HL-NP1</strain>
    </source>
</reference>
<name>A0ABY7C3I3_9HYPH</name>
<dbReference type="EMBL" id="CP114029">
    <property type="protein sequence ID" value="WAP68390.1"/>
    <property type="molecule type" value="Genomic_DNA"/>
</dbReference>
<gene>
    <name evidence="1" type="ORF">OH818_24180</name>
</gene>
<keyword evidence="2" id="KW-1185">Reference proteome</keyword>
<dbReference type="Proteomes" id="UP001164020">
    <property type="component" value="Chromosome"/>
</dbReference>
<evidence type="ECO:0008006" key="3">
    <source>
        <dbReference type="Google" id="ProtNLM"/>
    </source>
</evidence>
<organism evidence="1 2">
    <name type="scientific">Jiella pelagia</name>
    <dbReference type="NCBI Taxonomy" id="2986949"/>
    <lineage>
        <taxon>Bacteria</taxon>
        <taxon>Pseudomonadati</taxon>
        <taxon>Pseudomonadota</taxon>
        <taxon>Alphaproteobacteria</taxon>
        <taxon>Hyphomicrobiales</taxon>
        <taxon>Aurantimonadaceae</taxon>
        <taxon>Jiella</taxon>
    </lineage>
</organism>
<accession>A0ABY7C3I3</accession>
<protein>
    <recommendedName>
        <fullName evidence="3">CopG family transcriptional regulator</fullName>
    </recommendedName>
</protein>
<sequence length="62" mass="7390">MIIFFDKHVQERLERIEEVEGIPQDEFVRQAVSAWAYTHPEQRQALALQIMSAVMRKRVPHE</sequence>
<evidence type="ECO:0000313" key="1">
    <source>
        <dbReference type="EMBL" id="WAP68390.1"/>
    </source>
</evidence>
<dbReference type="RefSeq" id="WP_187391749.1">
    <property type="nucleotide sequence ID" value="NZ_CP114029.1"/>
</dbReference>
<proteinExistence type="predicted"/>